<keyword evidence="5 9" id="KW-1133">Transmembrane helix</keyword>
<dbReference type="OMA" id="INDIWFE"/>
<evidence type="ECO:0000256" key="7">
    <source>
        <dbReference type="ARBA" id="ARBA00023136"/>
    </source>
</evidence>
<comment type="subcellular location">
    <subcellularLocation>
        <location evidence="1">Cell membrane</location>
        <topology evidence="1">Multi-pass membrane protein</topology>
    </subcellularLocation>
</comment>
<keyword evidence="2" id="KW-0813">Transport</keyword>
<feature type="region of interest" description="Disordered" evidence="8">
    <location>
        <begin position="13"/>
        <end position="34"/>
    </location>
</feature>
<name>A0A084G9G9_PSEDA</name>
<evidence type="ECO:0000313" key="10">
    <source>
        <dbReference type="EMBL" id="KEZ43981.1"/>
    </source>
</evidence>
<evidence type="ECO:0000256" key="6">
    <source>
        <dbReference type="ARBA" id="ARBA00023065"/>
    </source>
</evidence>
<dbReference type="RefSeq" id="XP_016643780.1">
    <property type="nucleotide sequence ID" value="XM_016786804.1"/>
</dbReference>
<keyword evidence="3" id="KW-1003">Cell membrane</keyword>
<evidence type="ECO:0000256" key="1">
    <source>
        <dbReference type="ARBA" id="ARBA00004651"/>
    </source>
</evidence>
<dbReference type="AlphaFoldDB" id="A0A084G9G9"/>
<feature type="region of interest" description="Disordered" evidence="8">
    <location>
        <begin position="463"/>
        <end position="487"/>
    </location>
</feature>
<dbReference type="GeneID" id="27723268"/>
<dbReference type="PANTHER" id="PTHR33281">
    <property type="entry name" value="UPF0187 PROTEIN YNEE"/>
    <property type="match status" value="1"/>
</dbReference>
<dbReference type="Pfam" id="PF25539">
    <property type="entry name" value="Bestrophin_2"/>
    <property type="match status" value="1"/>
</dbReference>
<dbReference type="VEuPathDB" id="FungiDB:SAPIO_CDS4196"/>
<feature type="transmembrane region" description="Helical" evidence="9">
    <location>
        <begin position="184"/>
        <end position="202"/>
    </location>
</feature>
<feature type="transmembrane region" description="Helical" evidence="9">
    <location>
        <begin position="331"/>
        <end position="352"/>
    </location>
</feature>
<feature type="transmembrane region" description="Helical" evidence="9">
    <location>
        <begin position="358"/>
        <end position="377"/>
    </location>
</feature>
<evidence type="ECO:0000256" key="2">
    <source>
        <dbReference type="ARBA" id="ARBA00022448"/>
    </source>
</evidence>
<feature type="transmembrane region" description="Helical" evidence="9">
    <location>
        <begin position="119"/>
        <end position="142"/>
    </location>
</feature>
<feature type="transmembrane region" description="Helical" evidence="9">
    <location>
        <begin position="95"/>
        <end position="113"/>
    </location>
</feature>
<comment type="caution">
    <text evidence="10">The sequence shown here is derived from an EMBL/GenBank/DDBJ whole genome shotgun (WGS) entry which is preliminary data.</text>
</comment>
<dbReference type="GO" id="GO:0005254">
    <property type="term" value="F:chloride channel activity"/>
    <property type="evidence" value="ECO:0007669"/>
    <property type="project" value="InterPro"/>
</dbReference>
<accession>A0A084G9G9</accession>
<evidence type="ECO:0000313" key="11">
    <source>
        <dbReference type="Proteomes" id="UP000028545"/>
    </source>
</evidence>
<dbReference type="KEGG" id="sapo:SAPIO_CDS4196"/>
<evidence type="ECO:0000256" key="4">
    <source>
        <dbReference type="ARBA" id="ARBA00022692"/>
    </source>
</evidence>
<evidence type="ECO:0000256" key="9">
    <source>
        <dbReference type="SAM" id="Phobius"/>
    </source>
</evidence>
<dbReference type="EMBL" id="JOWA01000090">
    <property type="protein sequence ID" value="KEZ43981.1"/>
    <property type="molecule type" value="Genomic_DNA"/>
</dbReference>
<sequence>MSDAGDVAPVVVSVTNGDEGHGGDDGQTVPVRKRSTARSIERGVASPKLTPDANPLIRRATSLDLDDYFKGPRDIDRHSKWPLFLRVHGSILPKMIVPLLWVGGWATCITLISKYVHDLSVSSVLLTITGFVVGLGLSFRGSTAYERYSEGRKYWAQVMLASQNLGRIFWVHSKEKDPEKRKLHMLHVMTASNLVVAFAISLKHKLRFQPYTGYEDLSHLVSHLHTFAGEATKKDPSKSIIPKKTWFKEMGEYLGLSFAASNPRKTLKKADAPLGNLPLEILNYLGAYLDKLIAEGKLSVSIQQTIAFNNLASLNDALTGTERVLSTPLPIAYTIAFSQITWVYVMLLPFQLYATLEWVTIPATIAASYIILGLLFIGREIENPFGEDVNDLPLESYCEQVANNLDIIAAQSIELENLLSHVESHENRVLFPTSSAPFTSWTQRSEESLKDAIRGKPLATFESKTHHQSFDEKRERKEELKVGEHAV</sequence>
<keyword evidence="4 9" id="KW-0812">Transmembrane</keyword>
<evidence type="ECO:0000256" key="8">
    <source>
        <dbReference type="SAM" id="MobiDB-lite"/>
    </source>
</evidence>
<dbReference type="PANTHER" id="PTHR33281:SF19">
    <property type="entry name" value="VOLTAGE-DEPENDENT ANION CHANNEL-FORMING PROTEIN YNEE"/>
    <property type="match status" value="1"/>
</dbReference>
<protein>
    <submittedName>
        <fullName evidence="10">Uncharacterized protein</fullName>
    </submittedName>
</protein>
<dbReference type="HOGENOM" id="CLU_029790_1_0_1"/>
<keyword evidence="7 9" id="KW-0472">Membrane</keyword>
<keyword evidence="11" id="KW-1185">Reference proteome</keyword>
<gene>
    <name evidence="10" type="ORF">SAPIO_CDS4196</name>
</gene>
<evidence type="ECO:0000256" key="3">
    <source>
        <dbReference type="ARBA" id="ARBA00022475"/>
    </source>
</evidence>
<evidence type="ECO:0000256" key="5">
    <source>
        <dbReference type="ARBA" id="ARBA00022989"/>
    </source>
</evidence>
<keyword evidence="6" id="KW-0406">Ion transport</keyword>
<proteinExistence type="predicted"/>
<dbReference type="GO" id="GO:0005886">
    <property type="term" value="C:plasma membrane"/>
    <property type="evidence" value="ECO:0007669"/>
    <property type="project" value="UniProtKB-SubCell"/>
</dbReference>
<dbReference type="OrthoDB" id="1368at2759"/>
<organism evidence="10 11">
    <name type="scientific">Pseudallescheria apiosperma</name>
    <name type="common">Scedosporium apiospermum</name>
    <dbReference type="NCBI Taxonomy" id="563466"/>
    <lineage>
        <taxon>Eukaryota</taxon>
        <taxon>Fungi</taxon>
        <taxon>Dikarya</taxon>
        <taxon>Ascomycota</taxon>
        <taxon>Pezizomycotina</taxon>
        <taxon>Sordariomycetes</taxon>
        <taxon>Hypocreomycetidae</taxon>
        <taxon>Microascales</taxon>
        <taxon>Microascaceae</taxon>
        <taxon>Scedosporium</taxon>
    </lineage>
</organism>
<dbReference type="InterPro" id="IPR044669">
    <property type="entry name" value="YneE/VCCN1/2-like"/>
</dbReference>
<dbReference type="Proteomes" id="UP000028545">
    <property type="component" value="Unassembled WGS sequence"/>
</dbReference>
<reference evidence="10 11" key="1">
    <citation type="journal article" date="2014" name="Genome Announc.">
        <title>Draft genome sequence of the pathogenic fungus Scedosporium apiospermum.</title>
        <authorList>
            <person name="Vandeputte P."/>
            <person name="Ghamrawi S."/>
            <person name="Rechenmann M."/>
            <person name="Iltis A."/>
            <person name="Giraud S."/>
            <person name="Fleury M."/>
            <person name="Thornton C."/>
            <person name="Delhaes L."/>
            <person name="Meyer W."/>
            <person name="Papon N."/>
            <person name="Bouchara J.P."/>
        </authorList>
    </citation>
    <scope>NUCLEOTIDE SEQUENCE [LARGE SCALE GENOMIC DNA]</scope>
    <source>
        <strain evidence="10 11">IHEM 14462</strain>
    </source>
</reference>